<dbReference type="EMBL" id="PGCJ01000828">
    <property type="protein sequence ID" value="PLW18582.1"/>
    <property type="molecule type" value="Genomic_DNA"/>
</dbReference>
<evidence type="ECO:0000256" key="2">
    <source>
        <dbReference type="ARBA" id="ARBA00022170"/>
    </source>
</evidence>
<evidence type="ECO:0000313" key="4">
    <source>
        <dbReference type="EMBL" id="PLW08652.1"/>
    </source>
</evidence>
<dbReference type="OrthoDB" id="201362at2759"/>
<dbReference type="PANTHER" id="PTHR28524">
    <property type="entry name" value="SUCCINATE DEHYDROGENASE ASSEMBLY FACTOR 4, MITOCHONDRIAL"/>
    <property type="match status" value="1"/>
</dbReference>
<dbReference type="AlphaFoldDB" id="A0A2N5UXE8"/>
<organism evidence="6 9">
    <name type="scientific">Puccinia coronata f. sp. avenae</name>
    <dbReference type="NCBI Taxonomy" id="200324"/>
    <lineage>
        <taxon>Eukaryota</taxon>
        <taxon>Fungi</taxon>
        <taxon>Dikarya</taxon>
        <taxon>Basidiomycota</taxon>
        <taxon>Pucciniomycotina</taxon>
        <taxon>Pucciniomycetes</taxon>
        <taxon>Pucciniales</taxon>
        <taxon>Pucciniaceae</taxon>
        <taxon>Puccinia</taxon>
    </lineage>
</organism>
<dbReference type="InterPro" id="IPR012875">
    <property type="entry name" value="SDHF4"/>
</dbReference>
<evidence type="ECO:0000313" key="6">
    <source>
        <dbReference type="EMBL" id="PLW42440.1"/>
    </source>
</evidence>
<dbReference type="EMBL" id="PGCI01000078">
    <property type="protein sequence ID" value="PLW42440.1"/>
    <property type="molecule type" value="Genomic_DNA"/>
</dbReference>
<evidence type="ECO:0000256" key="3">
    <source>
        <dbReference type="SAM" id="MobiDB-lite"/>
    </source>
</evidence>
<comment type="caution">
    <text evidence="6">The sequence shown here is derived from an EMBL/GenBank/DDBJ whole genome shotgun (WGS) entry which is preliminary data.</text>
</comment>
<accession>A0A2N5UXE8</accession>
<dbReference type="STRING" id="200324.A0A2N5UXE8"/>
<sequence>MATSRRAASLRLILSRPVLPTNRATSNLLRSTCRRDTSSQSTPRGGTSGLETRKTRVGYQPSPSPPALPPKEQREFIALINKSNSSPAQQSHASNDNSSSTSQSHPDLRNLGPEEFSGDTNPKTGEVNGPKRDPLKWPNEWGYGGRATDF</sequence>
<evidence type="ECO:0000313" key="9">
    <source>
        <dbReference type="Proteomes" id="UP000235392"/>
    </source>
</evidence>
<gene>
    <name evidence="7" type="ORF">PCANC_02990</name>
    <name evidence="5" type="ORF">PCANC_09222</name>
    <name evidence="6" type="ORF">PCASD_04669</name>
    <name evidence="4" type="ORF">PCASD_22518</name>
</gene>
<dbReference type="Proteomes" id="UP000235392">
    <property type="component" value="Unassembled WGS sequence"/>
</dbReference>
<dbReference type="Pfam" id="PF07896">
    <property type="entry name" value="DUF1674"/>
    <property type="match status" value="1"/>
</dbReference>
<dbReference type="GO" id="GO:0034553">
    <property type="term" value="P:mitochondrial respiratory chain complex II assembly"/>
    <property type="evidence" value="ECO:0007669"/>
    <property type="project" value="TreeGrafter"/>
</dbReference>
<evidence type="ECO:0000256" key="1">
    <source>
        <dbReference type="ARBA" id="ARBA00005701"/>
    </source>
</evidence>
<feature type="region of interest" description="Disordered" evidence="3">
    <location>
        <begin position="16"/>
        <end position="150"/>
    </location>
</feature>
<evidence type="ECO:0000313" key="7">
    <source>
        <dbReference type="EMBL" id="PLW55931.1"/>
    </source>
</evidence>
<feature type="compositionally biased region" description="Low complexity" evidence="3">
    <location>
        <begin position="88"/>
        <end position="105"/>
    </location>
</feature>
<evidence type="ECO:0000313" key="5">
    <source>
        <dbReference type="EMBL" id="PLW18582.1"/>
    </source>
</evidence>
<evidence type="ECO:0000313" key="8">
    <source>
        <dbReference type="Proteomes" id="UP000235388"/>
    </source>
</evidence>
<protein>
    <recommendedName>
        <fullName evidence="2">Succinate dehydrogenase assembly factor 4, mitochondrial</fullName>
    </recommendedName>
</protein>
<name>A0A2N5UXE8_9BASI</name>
<proteinExistence type="inferred from homology"/>
<dbReference type="Proteomes" id="UP000235388">
    <property type="component" value="Unassembled WGS sequence"/>
</dbReference>
<dbReference type="GO" id="GO:0005739">
    <property type="term" value="C:mitochondrion"/>
    <property type="evidence" value="ECO:0007669"/>
    <property type="project" value="TreeGrafter"/>
</dbReference>
<dbReference type="PANTHER" id="PTHR28524:SF3">
    <property type="entry name" value="SUCCINATE DEHYDROGENASE ASSEMBLY FACTOR 4, MITOCHONDRIAL"/>
    <property type="match status" value="1"/>
</dbReference>
<dbReference type="EMBL" id="PGCI01001052">
    <property type="protein sequence ID" value="PLW08652.1"/>
    <property type="molecule type" value="Genomic_DNA"/>
</dbReference>
<dbReference type="EMBL" id="PGCJ01000026">
    <property type="protein sequence ID" value="PLW55931.1"/>
    <property type="molecule type" value="Genomic_DNA"/>
</dbReference>
<comment type="similarity">
    <text evidence="1">Belongs to the SDHAF4 family.</text>
</comment>
<keyword evidence="8" id="KW-1185">Reference proteome</keyword>
<reference evidence="8 9" key="1">
    <citation type="submission" date="2017-11" db="EMBL/GenBank/DDBJ databases">
        <title>De novo assembly and phasing of dikaryotic genomes from two isolates of Puccinia coronata f. sp. avenae, the causal agent of oat crown rust.</title>
        <authorList>
            <person name="Miller M.E."/>
            <person name="Zhang Y."/>
            <person name="Omidvar V."/>
            <person name="Sperschneider J."/>
            <person name="Schwessinger B."/>
            <person name="Raley C."/>
            <person name="Palmer J.M."/>
            <person name="Garnica D."/>
            <person name="Upadhyaya N."/>
            <person name="Rathjen J."/>
            <person name="Taylor J.M."/>
            <person name="Park R.F."/>
            <person name="Dodds P.N."/>
            <person name="Hirsch C.D."/>
            <person name="Kianian S.F."/>
            <person name="Figueroa M."/>
        </authorList>
    </citation>
    <scope>NUCLEOTIDE SEQUENCE [LARGE SCALE GENOMIC DNA]</scope>
    <source>
        <strain evidence="5">12NC29</strain>
        <strain evidence="6">12SD80</strain>
    </source>
</reference>